<name>A0A6C0CDL9_9ZZZZ</name>
<keyword evidence="1" id="KW-1133">Transmembrane helix</keyword>
<reference evidence="2" key="1">
    <citation type="journal article" date="2020" name="Nature">
        <title>Giant virus diversity and host interactions through global metagenomics.</title>
        <authorList>
            <person name="Schulz F."/>
            <person name="Roux S."/>
            <person name="Paez-Espino D."/>
            <person name="Jungbluth S."/>
            <person name="Walsh D.A."/>
            <person name="Denef V.J."/>
            <person name="McMahon K.D."/>
            <person name="Konstantinidis K.T."/>
            <person name="Eloe-Fadrosh E.A."/>
            <person name="Kyrpides N.C."/>
            <person name="Woyke T."/>
        </authorList>
    </citation>
    <scope>NUCLEOTIDE SEQUENCE</scope>
    <source>
        <strain evidence="2">GVMAG-M-3300020727-4</strain>
    </source>
</reference>
<keyword evidence="1" id="KW-0812">Transmembrane</keyword>
<protein>
    <submittedName>
        <fullName evidence="2">Uncharacterized protein</fullName>
    </submittedName>
</protein>
<evidence type="ECO:0000313" key="2">
    <source>
        <dbReference type="EMBL" id="QHT02846.1"/>
    </source>
</evidence>
<keyword evidence="1" id="KW-0472">Membrane</keyword>
<dbReference type="AlphaFoldDB" id="A0A6C0CDL9"/>
<dbReference type="EMBL" id="MN739403">
    <property type="protein sequence ID" value="QHT02846.1"/>
    <property type="molecule type" value="Genomic_DNA"/>
</dbReference>
<feature type="transmembrane region" description="Helical" evidence="1">
    <location>
        <begin position="12"/>
        <end position="28"/>
    </location>
</feature>
<evidence type="ECO:0000256" key="1">
    <source>
        <dbReference type="SAM" id="Phobius"/>
    </source>
</evidence>
<proteinExistence type="predicted"/>
<sequence>MENNQKVFKFNVFAFIISFAVGILYVYISTPKPKIIIKYPTPYNVNKIVYKNENDVCYKYQVEEIKCTDKAIDQPII</sequence>
<accession>A0A6C0CDL9</accession>
<organism evidence="2">
    <name type="scientific">viral metagenome</name>
    <dbReference type="NCBI Taxonomy" id="1070528"/>
    <lineage>
        <taxon>unclassified sequences</taxon>
        <taxon>metagenomes</taxon>
        <taxon>organismal metagenomes</taxon>
    </lineage>
</organism>